<protein>
    <submittedName>
        <fullName evidence="2">Uncharacterized protein</fullName>
    </submittedName>
</protein>
<dbReference type="Ensembl" id="ENSSVLT00005024894.1">
    <property type="protein sequence ID" value="ENSSVLP00005022374.1"/>
    <property type="gene ID" value="ENSSVLG00005017859.1"/>
</dbReference>
<dbReference type="GeneTree" id="ENSGT00910000146920"/>
<name>A0A8D2DBL5_SCIVU</name>
<evidence type="ECO:0000313" key="3">
    <source>
        <dbReference type="Proteomes" id="UP000694564"/>
    </source>
</evidence>
<feature type="compositionally biased region" description="Basic and acidic residues" evidence="1">
    <location>
        <begin position="78"/>
        <end position="87"/>
    </location>
</feature>
<organism evidence="2 3">
    <name type="scientific">Sciurus vulgaris</name>
    <name type="common">Eurasian red squirrel</name>
    <dbReference type="NCBI Taxonomy" id="55149"/>
    <lineage>
        <taxon>Eukaryota</taxon>
        <taxon>Metazoa</taxon>
        <taxon>Chordata</taxon>
        <taxon>Craniata</taxon>
        <taxon>Vertebrata</taxon>
        <taxon>Euteleostomi</taxon>
        <taxon>Mammalia</taxon>
        <taxon>Eutheria</taxon>
        <taxon>Euarchontoglires</taxon>
        <taxon>Glires</taxon>
        <taxon>Rodentia</taxon>
        <taxon>Sciuromorpha</taxon>
        <taxon>Sciuridae</taxon>
        <taxon>Sciurinae</taxon>
        <taxon>Sciurini</taxon>
        <taxon>Sciurus</taxon>
    </lineage>
</organism>
<dbReference type="Proteomes" id="UP000694564">
    <property type="component" value="Chromosome 3"/>
</dbReference>
<evidence type="ECO:0000313" key="2">
    <source>
        <dbReference type="Ensembl" id="ENSSVLP00005022374.1"/>
    </source>
</evidence>
<reference evidence="2" key="2">
    <citation type="submission" date="2025-09" db="UniProtKB">
        <authorList>
            <consortium name="Ensembl"/>
        </authorList>
    </citation>
    <scope>IDENTIFICATION</scope>
</reference>
<feature type="region of interest" description="Disordered" evidence="1">
    <location>
        <begin position="54"/>
        <end position="87"/>
    </location>
</feature>
<accession>A0A8D2DBL5</accession>
<keyword evidence="3" id="KW-1185">Reference proteome</keyword>
<sequence length="87" mass="9214">MNGSGKAEMRQVNLAALPSISTTSFSGSSTRGGPFSRNSFLDLPAGSVRTQSYQDVAPTLLQPSPPSNCLLPTPLTHQTHEQGNESR</sequence>
<proteinExistence type="predicted"/>
<feature type="compositionally biased region" description="Low complexity" evidence="1">
    <location>
        <begin position="18"/>
        <end position="37"/>
    </location>
</feature>
<dbReference type="AlphaFoldDB" id="A0A8D2DBL5"/>
<reference evidence="2" key="1">
    <citation type="submission" date="2025-08" db="UniProtKB">
        <authorList>
            <consortium name="Ensembl"/>
        </authorList>
    </citation>
    <scope>IDENTIFICATION</scope>
</reference>
<evidence type="ECO:0000256" key="1">
    <source>
        <dbReference type="SAM" id="MobiDB-lite"/>
    </source>
</evidence>
<feature type="region of interest" description="Disordered" evidence="1">
    <location>
        <begin position="17"/>
        <end position="42"/>
    </location>
</feature>